<keyword evidence="3 9" id="KW-0347">Helicase</keyword>
<name>A0ABQ1R0P4_9FLAO</name>
<comment type="catalytic activity">
    <reaction evidence="8">
        <text>ATP + H2O = ADP + phosphate + H(+)</text>
        <dbReference type="Rhea" id="RHEA:13065"/>
        <dbReference type="ChEBI" id="CHEBI:15377"/>
        <dbReference type="ChEBI" id="CHEBI:15378"/>
        <dbReference type="ChEBI" id="CHEBI:30616"/>
        <dbReference type="ChEBI" id="CHEBI:43474"/>
        <dbReference type="ChEBI" id="CHEBI:456216"/>
        <dbReference type="EC" id="5.6.2.4"/>
    </reaction>
</comment>
<dbReference type="GO" id="GO:0004386">
    <property type="term" value="F:helicase activity"/>
    <property type="evidence" value="ECO:0007669"/>
    <property type="project" value="UniProtKB-KW"/>
</dbReference>
<dbReference type="EC" id="5.6.2.4" evidence="7"/>
<feature type="domain" description="UvrD-like helicase ATP-binding" evidence="10">
    <location>
        <begin position="1"/>
        <end position="478"/>
    </location>
</feature>
<dbReference type="Pfam" id="PF00580">
    <property type="entry name" value="UvrD-helicase"/>
    <property type="match status" value="1"/>
</dbReference>
<evidence type="ECO:0000256" key="5">
    <source>
        <dbReference type="ARBA" id="ARBA00023235"/>
    </source>
</evidence>
<accession>A0ABQ1R0P4</accession>
<comment type="catalytic activity">
    <reaction evidence="6">
        <text>Couples ATP hydrolysis with the unwinding of duplex DNA by translocating in the 3'-5' direction.</text>
        <dbReference type="EC" id="5.6.2.4"/>
    </reaction>
</comment>
<dbReference type="InterPro" id="IPR000212">
    <property type="entry name" value="DNA_helicase_UvrD/REP"/>
</dbReference>
<keyword evidence="5" id="KW-0413">Isomerase</keyword>
<dbReference type="RefSeq" id="WP_188370275.1">
    <property type="nucleotide sequence ID" value="NZ_BMFH01000001.1"/>
</dbReference>
<evidence type="ECO:0000256" key="9">
    <source>
        <dbReference type="PROSITE-ProRule" id="PRU00560"/>
    </source>
</evidence>
<gene>
    <name evidence="12" type="ORF">GCM10011361_17270</name>
</gene>
<dbReference type="Gene3D" id="1.10.3170.10">
    <property type="entry name" value="Recbcd, chain B, domain 2"/>
    <property type="match status" value="1"/>
</dbReference>
<protein>
    <recommendedName>
        <fullName evidence="7">DNA 3'-5' helicase</fullName>
        <ecNumber evidence="7">5.6.2.4</ecNumber>
    </recommendedName>
</protein>
<dbReference type="PROSITE" id="PS51217">
    <property type="entry name" value="UVRD_HELICASE_CTER"/>
    <property type="match status" value="1"/>
</dbReference>
<dbReference type="Proteomes" id="UP000625780">
    <property type="component" value="Unassembled WGS sequence"/>
</dbReference>
<dbReference type="EMBL" id="BMFH01000001">
    <property type="protein sequence ID" value="GGD51127.1"/>
    <property type="molecule type" value="Genomic_DNA"/>
</dbReference>
<dbReference type="Gene3D" id="3.40.50.300">
    <property type="entry name" value="P-loop containing nucleotide triphosphate hydrolases"/>
    <property type="match status" value="3"/>
</dbReference>
<dbReference type="PANTHER" id="PTHR11070">
    <property type="entry name" value="UVRD / RECB / PCRA DNA HELICASE FAMILY MEMBER"/>
    <property type="match status" value="1"/>
</dbReference>
<dbReference type="InterPro" id="IPR014016">
    <property type="entry name" value="UvrD-like_ATP-bd"/>
</dbReference>
<dbReference type="PANTHER" id="PTHR11070:SF67">
    <property type="entry name" value="DNA 3'-5' HELICASE"/>
    <property type="match status" value="1"/>
</dbReference>
<evidence type="ECO:0000256" key="4">
    <source>
        <dbReference type="ARBA" id="ARBA00022840"/>
    </source>
</evidence>
<dbReference type="InterPro" id="IPR027417">
    <property type="entry name" value="P-loop_NTPase"/>
</dbReference>
<evidence type="ECO:0000313" key="13">
    <source>
        <dbReference type="Proteomes" id="UP000625780"/>
    </source>
</evidence>
<evidence type="ECO:0000259" key="10">
    <source>
        <dbReference type="PROSITE" id="PS51198"/>
    </source>
</evidence>
<keyword evidence="1 9" id="KW-0547">Nucleotide-binding</keyword>
<evidence type="ECO:0000256" key="3">
    <source>
        <dbReference type="ARBA" id="ARBA00022806"/>
    </source>
</evidence>
<feature type="binding site" evidence="9">
    <location>
        <begin position="19"/>
        <end position="26"/>
    </location>
    <ligand>
        <name>ATP</name>
        <dbReference type="ChEBI" id="CHEBI:30616"/>
    </ligand>
</feature>
<evidence type="ECO:0000256" key="7">
    <source>
        <dbReference type="ARBA" id="ARBA00034808"/>
    </source>
</evidence>
<evidence type="ECO:0000256" key="1">
    <source>
        <dbReference type="ARBA" id="ARBA00022741"/>
    </source>
</evidence>
<comment type="caution">
    <text evidence="12">The sequence shown here is derived from an EMBL/GenBank/DDBJ whole genome shotgun (WGS) entry which is preliminary data.</text>
</comment>
<dbReference type="InterPro" id="IPR014017">
    <property type="entry name" value="DNA_helicase_UvrD-like_C"/>
</dbReference>
<keyword evidence="13" id="KW-1185">Reference proteome</keyword>
<organism evidence="12 13">
    <name type="scientific">Muriicola marianensis</name>
    <dbReference type="NCBI Taxonomy" id="1324801"/>
    <lineage>
        <taxon>Bacteria</taxon>
        <taxon>Pseudomonadati</taxon>
        <taxon>Bacteroidota</taxon>
        <taxon>Flavobacteriia</taxon>
        <taxon>Flavobacteriales</taxon>
        <taxon>Flavobacteriaceae</taxon>
        <taxon>Muriicola</taxon>
    </lineage>
</organism>
<dbReference type="SUPFAM" id="SSF52540">
    <property type="entry name" value="P-loop containing nucleoside triphosphate hydrolases"/>
    <property type="match status" value="1"/>
</dbReference>
<evidence type="ECO:0000256" key="2">
    <source>
        <dbReference type="ARBA" id="ARBA00022801"/>
    </source>
</evidence>
<evidence type="ECO:0000259" key="11">
    <source>
        <dbReference type="PROSITE" id="PS51217"/>
    </source>
</evidence>
<keyword evidence="2 9" id="KW-0378">Hydrolase</keyword>
<proteinExistence type="predicted"/>
<evidence type="ECO:0000256" key="6">
    <source>
        <dbReference type="ARBA" id="ARBA00034617"/>
    </source>
</evidence>
<sequence length="1045" mass="119442">MLILQGKTKTLHSYQIYDASAGSGKTFSLVKEYLKLILTEDSRQEFRRILAITFTNKAVNEMKQRILKSLALFASDPEEAGKDDLFLQIAKELNLSKDRLRARSGEVLKEILHNYAFFDISTIDKFNHRIIKTFARDLKIPQNFEVVMDQDLLLSESIDRMLGNAQAGNRLTNLIIDFALEKIDDSKSWDVSYDLQKIGSMLFDENHLPFLESLKGKEVDAFLDLQNTLRRVISTLIGDLKDIGAEALNLISTAGLDAKDFKSGYFPAFMKKLQADPAGADFTAGWKQKFGEEPLYKTSLKGETKAVIDGLMPSFINLWTSLRTKHNRLLYLKNVYNNLVPLTLLNALQKEINTLLEEREQIHISAFNTLISEQIRDQPAPFIYERLGEKYRHYFIDEFQDTSLLQWNNLVPLISHALLSEDLQGKRGSLFLVGDAKQAIYRWRGGRSELFLNLIHDEDPLFGIRPMTTQLQRNYRSYEEVVNFNNRFFTSAVDGLKNELYRQLFLEGNKQEHTASKGGLVSLRFLEENTSERESDYCNEALGVIVELKDRNVPYGDICILVRSNQQGVKLARHLMENKIPVISSDALLLESDPGVRFLINLMKHTAQPTDLNIQYDILFYLSRDEERHRFISESLEDLSGFLKRKYHFEMEIFTQRTPYDALEYAIDRFQLVRESHAFTSALLDEVLEFESHMDCGIQSFLDHWEKNKGKWSIPAPEQTEAVMLMTIHKSKGLEFPFVIFPFANARIYDDRGTRLWATSTDEAVEGFDHLLLTKKKEMADYNHASLAIYEEEEHKQELDAFNVLYVALTRGIQGVYVISEMDLDKNGDPKPSTYSGLFINFLQSEGLWDRNRRRYDFGQLGEVVSRAASGLHQESISYTYSAKYEGHLEISTRAGELWGTSRALALSRGNVFHFGMSTIEVAGDIPGSIEELVSGGAISVKEQEIYSELFKGVVEHPLLAPFFEEGPIIRNEQAIIAENGVILRPDRMVFDGRKVSVLDYKTGSESPDHIAQLNSYAEVLGSMGYTVENRVLIYIGEQIKPVFI</sequence>
<reference evidence="13" key="1">
    <citation type="journal article" date="2019" name="Int. J. Syst. Evol. Microbiol.">
        <title>The Global Catalogue of Microorganisms (GCM) 10K type strain sequencing project: providing services to taxonomists for standard genome sequencing and annotation.</title>
        <authorList>
            <consortium name="The Broad Institute Genomics Platform"/>
            <consortium name="The Broad Institute Genome Sequencing Center for Infectious Disease"/>
            <person name="Wu L."/>
            <person name="Ma J."/>
        </authorList>
    </citation>
    <scope>NUCLEOTIDE SEQUENCE [LARGE SCALE GENOMIC DNA]</scope>
    <source>
        <strain evidence="13">CGMCC 1.12606</strain>
    </source>
</reference>
<evidence type="ECO:0000256" key="8">
    <source>
        <dbReference type="ARBA" id="ARBA00048988"/>
    </source>
</evidence>
<feature type="domain" description="UvrD-like helicase C-terminal" evidence="11">
    <location>
        <begin position="491"/>
        <end position="733"/>
    </location>
</feature>
<evidence type="ECO:0000313" key="12">
    <source>
        <dbReference type="EMBL" id="GGD51127.1"/>
    </source>
</evidence>
<keyword evidence="4 9" id="KW-0067">ATP-binding</keyword>
<dbReference type="PROSITE" id="PS51198">
    <property type="entry name" value="UVRD_HELICASE_ATP_BIND"/>
    <property type="match status" value="1"/>
</dbReference>
<dbReference type="Pfam" id="PF13361">
    <property type="entry name" value="UvrD_C"/>
    <property type="match status" value="2"/>
</dbReference>